<keyword evidence="2" id="KW-0964">Secreted</keyword>
<reference evidence="5 6" key="1">
    <citation type="submission" date="2019-05" db="EMBL/GenBank/DDBJ databases">
        <title>A Chromosome-scale Meerkat (S. suricatta) Genome Assembly.</title>
        <authorList>
            <person name="Dudchenko O."/>
            <person name="Lieberman Aiden E."/>
            <person name="Tung J."/>
            <person name="Barreiro L.B."/>
            <person name="Clutton-Brock T.H."/>
        </authorList>
    </citation>
    <scope>NUCLEOTIDE SEQUENCE [LARGE SCALE GENOMIC DNA]</scope>
</reference>
<dbReference type="InterPro" id="IPR036058">
    <property type="entry name" value="Kazal_dom_sf"/>
</dbReference>
<reference evidence="5" key="2">
    <citation type="submission" date="2025-08" db="UniProtKB">
        <authorList>
            <consortium name="Ensembl"/>
        </authorList>
    </citation>
    <scope>IDENTIFICATION</scope>
</reference>
<dbReference type="InterPro" id="IPR002350">
    <property type="entry name" value="Kazal_dom"/>
</dbReference>
<dbReference type="PANTHER" id="PTHR47499:SF2">
    <property type="entry name" value="SERINE PROTEASE INHIBITOR KAZAL-TYPE 9"/>
    <property type="match status" value="1"/>
</dbReference>
<dbReference type="InterPro" id="IPR050159">
    <property type="entry name" value="Kazal-type_SerProtInhib"/>
</dbReference>
<dbReference type="PROSITE" id="PS51465">
    <property type="entry name" value="KAZAL_2"/>
    <property type="match status" value="1"/>
</dbReference>
<reference evidence="5" key="3">
    <citation type="submission" date="2025-09" db="UniProtKB">
        <authorList>
            <consortium name="Ensembl"/>
        </authorList>
    </citation>
    <scope>IDENTIFICATION</scope>
</reference>
<organism evidence="5 6">
    <name type="scientific">Suricata suricatta</name>
    <name type="common">Meerkat</name>
    <dbReference type="NCBI Taxonomy" id="37032"/>
    <lineage>
        <taxon>Eukaryota</taxon>
        <taxon>Metazoa</taxon>
        <taxon>Chordata</taxon>
        <taxon>Craniata</taxon>
        <taxon>Vertebrata</taxon>
        <taxon>Euteleostomi</taxon>
        <taxon>Mammalia</taxon>
        <taxon>Eutheria</taxon>
        <taxon>Laurasiatheria</taxon>
        <taxon>Carnivora</taxon>
        <taxon>Feliformia</taxon>
        <taxon>Herpestidae</taxon>
        <taxon>Suricata</taxon>
    </lineage>
</organism>
<protein>
    <submittedName>
        <fullName evidence="5">Serine peptidase inhibitor Kazal type 9</fullName>
    </submittedName>
</protein>
<dbReference type="PANTHER" id="PTHR47499">
    <property type="entry name" value="SERINE PROTEASE INHIBITOR KAZAL-TYPE 7 SPINK7"/>
    <property type="match status" value="1"/>
</dbReference>
<proteinExistence type="predicted"/>
<dbReference type="Proteomes" id="UP000472268">
    <property type="component" value="Chromosome 6"/>
</dbReference>
<dbReference type="AlphaFoldDB" id="A0A673SXQ9"/>
<dbReference type="SUPFAM" id="SSF100895">
    <property type="entry name" value="Kazal-type serine protease inhibitors"/>
    <property type="match status" value="1"/>
</dbReference>
<keyword evidence="3" id="KW-1015">Disulfide bond</keyword>
<evidence type="ECO:0000256" key="1">
    <source>
        <dbReference type="ARBA" id="ARBA00004613"/>
    </source>
</evidence>
<name>A0A673SXQ9_SURSU</name>
<evidence type="ECO:0000259" key="4">
    <source>
        <dbReference type="PROSITE" id="PS51465"/>
    </source>
</evidence>
<accession>A0A673SXQ9</accession>
<dbReference type="Pfam" id="PF00050">
    <property type="entry name" value="Kazal_1"/>
    <property type="match status" value="1"/>
</dbReference>
<gene>
    <name evidence="5" type="primary">LOC115293520</name>
</gene>
<dbReference type="GO" id="GO:0005576">
    <property type="term" value="C:extracellular region"/>
    <property type="evidence" value="ECO:0007669"/>
    <property type="project" value="UniProtKB-SubCell"/>
</dbReference>
<dbReference type="PROSITE" id="PS00282">
    <property type="entry name" value="KAZAL_1"/>
    <property type="match status" value="1"/>
</dbReference>
<feature type="domain" description="Kazal-like" evidence="4">
    <location>
        <begin position="47"/>
        <end position="107"/>
    </location>
</feature>
<evidence type="ECO:0000313" key="5">
    <source>
        <dbReference type="Ensembl" id="ENSSSUP00005002015.1"/>
    </source>
</evidence>
<dbReference type="Ensembl" id="ENSSSUT00005002346.1">
    <property type="protein sequence ID" value="ENSSSUP00005002015.1"/>
    <property type="gene ID" value="ENSSSUG00005001366.1"/>
</dbReference>
<evidence type="ECO:0000256" key="3">
    <source>
        <dbReference type="ARBA" id="ARBA00023157"/>
    </source>
</evidence>
<evidence type="ECO:0000256" key="2">
    <source>
        <dbReference type="ARBA" id="ARBA00022525"/>
    </source>
</evidence>
<evidence type="ECO:0000313" key="6">
    <source>
        <dbReference type="Proteomes" id="UP000472268"/>
    </source>
</evidence>
<keyword evidence="6" id="KW-1185">Reference proteome</keyword>
<dbReference type="Gene3D" id="3.30.60.30">
    <property type="match status" value="1"/>
</dbReference>
<comment type="subcellular location">
    <subcellularLocation>
        <location evidence="1">Secreted</location>
    </subcellularLocation>
</comment>
<sequence>EVFHPHHLCLHYTTSPSSSGEPNKTWDRIPVCLCEPKCSPDVECATRHQLVDCSKYEKLPQGKERFCYEIYAPICGSDGKTYGNDCFFCSEVLKTNNKLKFVRFGKC</sequence>
<dbReference type="SMART" id="SM00280">
    <property type="entry name" value="KAZAL"/>
    <property type="match status" value="1"/>
</dbReference>